<dbReference type="InterPro" id="IPR045792">
    <property type="entry name" value="DUF6036"/>
</dbReference>
<protein>
    <recommendedName>
        <fullName evidence="1">DUF6036 domain-containing protein</fullName>
    </recommendedName>
</protein>
<dbReference type="AlphaFoldDB" id="A0A3R8TTY0"/>
<feature type="domain" description="DUF6036" evidence="1">
    <location>
        <begin position="5"/>
        <end position="169"/>
    </location>
</feature>
<accession>A0A3R8TTY0</accession>
<name>A0A3R8TTY0_9BURK</name>
<evidence type="ECO:0000259" key="1">
    <source>
        <dbReference type="Pfam" id="PF19502"/>
    </source>
</evidence>
<dbReference type="EMBL" id="RSED01000006">
    <property type="protein sequence ID" value="RRS04706.1"/>
    <property type="molecule type" value="Genomic_DNA"/>
</dbReference>
<sequence length="183" mass="20457">MKLKTMLDLLAEASALSGQPDFVVVGSLSILALEESFQVPHEMTMSNDVACYTRADPERIFDVLDELGEHSPRHRATGCFIDPVSPALPSLPEGWEARMTPVARPGVKAWCLDPNDAALSKYARGEPRDRRWIRAGLRASVVSLPIVRSRLHSVDFFDQQEADKAHQLIAEDETWFQRGKPPH</sequence>
<proteinExistence type="predicted"/>
<reference evidence="2 3" key="1">
    <citation type="submission" date="2018-12" db="EMBL/GenBank/DDBJ databases">
        <title>The whole draft genome of Aquabacterium sp. SJQ9.</title>
        <authorList>
            <person name="Sun L."/>
            <person name="Gao X."/>
            <person name="Chen W."/>
            <person name="Huang K."/>
        </authorList>
    </citation>
    <scope>NUCLEOTIDE SEQUENCE [LARGE SCALE GENOMIC DNA]</scope>
    <source>
        <strain evidence="2 3">SJQ9</strain>
    </source>
</reference>
<dbReference type="OrthoDB" id="1524134at2"/>
<comment type="caution">
    <text evidence="2">The sequence shown here is derived from an EMBL/GenBank/DDBJ whole genome shotgun (WGS) entry which is preliminary data.</text>
</comment>
<keyword evidence="3" id="KW-1185">Reference proteome</keyword>
<dbReference type="RefSeq" id="WP_125243080.1">
    <property type="nucleotide sequence ID" value="NZ_RSED01000006.1"/>
</dbReference>
<dbReference type="Proteomes" id="UP000269265">
    <property type="component" value="Unassembled WGS sequence"/>
</dbReference>
<evidence type="ECO:0000313" key="2">
    <source>
        <dbReference type="EMBL" id="RRS04706.1"/>
    </source>
</evidence>
<gene>
    <name evidence="2" type="ORF">EIP75_09830</name>
</gene>
<dbReference type="Pfam" id="PF19502">
    <property type="entry name" value="DUF6036"/>
    <property type="match status" value="1"/>
</dbReference>
<evidence type="ECO:0000313" key="3">
    <source>
        <dbReference type="Proteomes" id="UP000269265"/>
    </source>
</evidence>
<organism evidence="2 3">
    <name type="scientific">Aquabacterium soli</name>
    <dbReference type="NCBI Taxonomy" id="2493092"/>
    <lineage>
        <taxon>Bacteria</taxon>
        <taxon>Pseudomonadati</taxon>
        <taxon>Pseudomonadota</taxon>
        <taxon>Betaproteobacteria</taxon>
        <taxon>Burkholderiales</taxon>
        <taxon>Aquabacterium</taxon>
    </lineage>
</organism>